<feature type="transmembrane region" description="Helical" evidence="2">
    <location>
        <begin position="208"/>
        <end position="229"/>
    </location>
</feature>
<keyword evidence="2" id="KW-0812">Transmembrane</keyword>
<accession>A0ABX9Q793</accession>
<reference evidence="4 5" key="1">
    <citation type="submission" date="2018-09" db="EMBL/GenBank/DDBJ databases">
        <authorList>
            <person name="Livingstone P.G."/>
            <person name="Whitworth D.E."/>
        </authorList>
    </citation>
    <scope>NUCLEOTIDE SEQUENCE [LARGE SCALE GENOMIC DNA]</scope>
    <source>
        <strain evidence="4 5">CA031B</strain>
    </source>
</reference>
<feature type="transmembrane region" description="Helical" evidence="2">
    <location>
        <begin position="158"/>
        <end position="175"/>
    </location>
</feature>
<dbReference type="PANTHER" id="PTHR39430:SF1">
    <property type="entry name" value="PROTEASE"/>
    <property type="match status" value="1"/>
</dbReference>
<evidence type="ECO:0000313" key="5">
    <source>
        <dbReference type="Proteomes" id="UP000278907"/>
    </source>
</evidence>
<organism evidence="4 5">
    <name type="scientific">Corallococcus praedator</name>
    <dbReference type="NCBI Taxonomy" id="2316724"/>
    <lineage>
        <taxon>Bacteria</taxon>
        <taxon>Pseudomonadati</taxon>
        <taxon>Myxococcota</taxon>
        <taxon>Myxococcia</taxon>
        <taxon>Myxococcales</taxon>
        <taxon>Cystobacterineae</taxon>
        <taxon>Myxococcaceae</taxon>
        <taxon>Corallococcus</taxon>
    </lineage>
</organism>
<keyword evidence="4" id="KW-0378">Hydrolase</keyword>
<keyword evidence="2" id="KW-0472">Membrane</keyword>
<feature type="transmembrane region" description="Helical" evidence="2">
    <location>
        <begin position="113"/>
        <end position="137"/>
    </location>
</feature>
<dbReference type="RefSeq" id="WP_120585874.1">
    <property type="nucleotide sequence ID" value="NZ_RAWI01000435.1"/>
</dbReference>
<name>A0ABX9Q793_9BACT</name>
<comment type="caution">
    <text evidence="4">The sequence shown here is derived from an EMBL/GenBank/DDBJ whole genome shotgun (WGS) entry which is preliminary data.</text>
</comment>
<keyword evidence="2" id="KW-1133">Transmembrane helix</keyword>
<feature type="transmembrane region" description="Helical" evidence="2">
    <location>
        <begin position="181"/>
        <end position="201"/>
    </location>
</feature>
<dbReference type="Pfam" id="PF02517">
    <property type="entry name" value="Rce1-like"/>
    <property type="match status" value="1"/>
</dbReference>
<evidence type="ECO:0000256" key="1">
    <source>
        <dbReference type="SAM" id="MobiDB-lite"/>
    </source>
</evidence>
<feature type="transmembrane region" description="Helical" evidence="2">
    <location>
        <begin position="21"/>
        <end position="39"/>
    </location>
</feature>
<evidence type="ECO:0000313" key="4">
    <source>
        <dbReference type="EMBL" id="RKH92839.1"/>
    </source>
</evidence>
<proteinExistence type="predicted"/>
<dbReference type="GO" id="GO:0008237">
    <property type="term" value="F:metallopeptidase activity"/>
    <property type="evidence" value="ECO:0007669"/>
    <property type="project" value="UniProtKB-KW"/>
</dbReference>
<evidence type="ECO:0000259" key="3">
    <source>
        <dbReference type="Pfam" id="PF02517"/>
    </source>
</evidence>
<sequence length="302" mass="32231">MRFVFRDGEGHWRNGWKALGSVLLTAVLGGGLLWLRGLLPSALREAFPSPWDLFLGALLASLFCLRLERRSLASIGLSLGRRAGRDLGLGVLGGIVLVGTVAFLVGISGGFHLVWAEAASASVLMKAAWMMLGVALFEETLFHGHAFQRAIDGLGVRWAQVLLSVIFCLAHPFSAEMAGSTKAVAMLCTFLAGWMLGLCYLRTGHLALPVGVHLGWNWMLGCMGFGVSGNDSKGFWTPVFHDRPEWFTGGRYGLEGSIVAVAVLGLAVVALTRWKGFPPPVTASGSQLDMRGRPEAAAGPTV</sequence>
<keyword evidence="4" id="KW-0482">Metalloprotease</keyword>
<protein>
    <submittedName>
        <fullName evidence="4">CPBP family intramembrane metalloprotease</fullName>
    </submittedName>
</protein>
<keyword evidence="4" id="KW-0645">Protease</keyword>
<feature type="transmembrane region" description="Helical" evidence="2">
    <location>
        <begin position="51"/>
        <end position="67"/>
    </location>
</feature>
<feature type="transmembrane region" description="Helical" evidence="2">
    <location>
        <begin position="87"/>
        <end position="107"/>
    </location>
</feature>
<dbReference type="PANTHER" id="PTHR39430">
    <property type="entry name" value="MEMBRANE-ASSOCIATED PROTEASE-RELATED"/>
    <property type="match status" value="1"/>
</dbReference>
<keyword evidence="5" id="KW-1185">Reference proteome</keyword>
<feature type="domain" description="CAAX prenyl protease 2/Lysostaphin resistance protein A-like" evidence="3">
    <location>
        <begin position="124"/>
        <end position="219"/>
    </location>
</feature>
<dbReference type="EMBL" id="RAWI01000435">
    <property type="protein sequence ID" value="RKH92839.1"/>
    <property type="molecule type" value="Genomic_DNA"/>
</dbReference>
<feature type="region of interest" description="Disordered" evidence="1">
    <location>
        <begin position="282"/>
        <end position="302"/>
    </location>
</feature>
<feature type="transmembrane region" description="Helical" evidence="2">
    <location>
        <begin position="249"/>
        <end position="271"/>
    </location>
</feature>
<evidence type="ECO:0000256" key="2">
    <source>
        <dbReference type="SAM" id="Phobius"/>
    </source>
</evidence>
<gene>
    <name evidence="4" type="ORF">D7Y13_35275</name>
</gene>
<dbReference type="InterPro" id="IPR003675">
    <property type="entry name" value="Rce1/LyrA-like_dom"/>
</dbReference>
<dbReference type="Proteomes" id="UP000278907">
    <property type="component" value="Unassembled WGS sequence"/>
</dbReference>